<dbReference type="PANTHER" id="PTHR30528:SF0">
    <property type="entry name" value="CYTOPLASMIC PROTEIN"/>
    <property type="match status" value="1"/>
</dbReference>
<evidence type="ECO:0000313" key="1">
    <source>
        <dbReference type="EMBL" id="MBD5778542.1"/>
    </source>
</evidence>
<keyword evidence="2" id="KW-1185">Reference proteome</keyword>
<dbReference type="EMBL" id="JACYFG010000006">
    <property type="protein sequence ID" value="MBD5778542.1"/>
    <property type="molecule type" value="Genomic_DNA"/>
</dbReference>
<dbReference type="Pfam" id="PF06224">
    <property type="entry name" value="AlkZ-like"/>
    <property type="match status" value="1"/>
</dbReference>
<dbReference type="InterPro" id="IPR009351">
    <property type="entry name" value="AlkZ-like"/>
</dbReference>
<comment type="caution">
    <text evidence="1">The sequence shown here is derived from an EMBL/GenBank/DDBJ whole genome shotgun (WGS) entry which is preliminary data.</text>
</comment>
<accession>A0A927IE12</accession>
<dbReference type="Proteomes" id="UP000622317">
    <property type="component" value="Unassembled WGS sequence"/>
</dbReference>
<dbReference type="PANTHER" id="PTHR30528">
    <property type="entry name" value="CYTOPLASMIC PROTEIN"/>
    <property type="match status" value="1"/>
</dbReference>
<protein>
    <submittedName>
        <fullName evidence="1">YcaQ family DNA glycosylase</fullName>
    </submittedName>
</protein>
<evidence type="ECO:0000313" key="2">
    <source>
        <dbReference type="Proteomes" id="UP000622317"/>
    </source>
</evidence>
<reference evidence="1" key="1">
    <citation type="submission" date="2020-09" db="EMBL/GenBank/DDBJ databases">
        <title>Pelagicoccus enzymogenes sp. nov. with an EPS production, isolated from marine sediment.</title>
        <authorList>
            <person name="Feng X."/>
        </authorList>
    </citation>
    <scope>NUCLEOTIDE SEQUENCE</scope>
    <source>
        <strain evidence="1">NFK12</strain>
    </source>
</reference>
<dbReference type="RefSeq" id="WP_191615678.1">
    <property type="nucleotide sequence ID" value="NZ_JACYFG010000006.1"/>
</dbReference>
<dbReference type="AlphaFoldDB" id="A0A927IE12"/>
<organism evidence="1 2">
    <name type="scientific">Pelagicoccus enzymogenes</name>
    <dbReference type="NCBI Taxonomy" id="2773457"/>
    <lineage>
        <taxon>Bacteria</taxon>
        <taxon>Pseudomonadati</taxon>
        <taxon>Verrucomicrobiota</taxon>
        <taxon>Opitutia</taxon>
        <taxon>Puniceicoccales</taxon>
        <taxon>Pelagicoccaceae</taxon>
        <taxon>Pelagicoccus</taxon>
    </lineage>
</organism>
<name>A0A927IE12_9BACT</name>
<sequence>MYPDLDTALAELAFVQADPIRCPARAQDLILRQRVAGYAAGEFERQFPKMEAEEGYLFAYGFMRPDVWRSASRRSTAELGEREREVLAAVAERGDVHPRDLDERFGKESVRNYWGGRSKATKRILEDLHDDGFLRVCRRDNGVRVYQVPPKGVDAPLSPVERYRNLLLTTAHVFGPTSARFLLQELGYHRQLLDTRKERLDLVNRLLEEGALHALEVEGVPYVWIREEWQNEEVPERVRILAPFDPLVRNRERFEQLWGWSYRFEAYVPAAKRERGYYAMPLLWVDRVIGWANAKVESGRLKVDFGYVGKRPRGKAFRSLAEAEVEAMALFLGLESGAWEAGI</sequence>
<proteinExistence type="predicted"/>
<gene>
    <name evidence="1" type="ORF">IEN85_03495</name>
</gene>